<dbReference type="AlphaFoldDB" id="A0A4Z2F3N3"/>
<accession>A0A4Z2F3N3</accession>
<organism evidence="2 3">
    <name type="scientific">Liparis tanakae</name>
    <name type="common">Tanaka's snailfish</name>
    <dbReference type="NCBI Taxonomy" id="230148"/>
    <lineage>
        <taxon>Eukaryota</taxon>
        <taxon>Metazoa</taxon>
        <taxon>Chordata</taxon>
        <taxon>Craniata</taxon>
        <taxon>Vertebrata</taxon>
        <taxon>Euteleostomi</taxon>
        <taxon>Actinopterygii</taxon>
        <taxon>Neopterygii</taxon>
        <taxon>Teleostei</taxon>
        <taxon>Neoteleostei</taxon>
        <taxon>Acanthomorphata</taxon>
        <taxon>Eupercaria</taxon>
        <taxon>Perciformes</taxon>
        <taxon>Cottioidei</taxon>
        <taxon>Cottales</taxon>
        <taxon>Liparidae</taxon>
        <taxon>Liparis</taxon>
    </lineage>
</organism>
<dbReference type="EMBL" id="SRLO01001830">
    <property type="protein sequence ID" value="TNN35102.1"/>
    <property type="molecule type" value="Genomic_DNA"/>
</dbReference>
<evidence type="ECO:0000313" key="2">
    <source>
        <dbReference type="EMBL" id="TNN35102.1"/>
    </source>
</evidence>
<comment type="caution">
    <text evidence="2">The sequence shown here is derived from an EMBL/GenBank/DDBJ whole genome shotgun (WGS) entry which is preliminary data.</text>
</comment>
<sequence>MPDLSAASAVEKNGQITLDAPPQGNRYPGQRVTREYKYTGRSTRLTSGTRYEMIDAPGILADVFVLGRPAFTFAAARLLFPPEPVGDELPQARFLLNRFGGQFCRTQGYLHHLDLPPAVVMNVLHGPVLDLLAGRGKRPPRPNVALSRGRVLRIRRLRLLLKEPSALFGASDFPDLGEGFASASPSLSLLLSGDALPKSLQRKPPLRTPPASMPVRLPLLWLSISSSEPLLRSSSTVMLTGRGIQPLWRTLGITSGGAAGRWATTVLRPSTALNSAFLLRLGWLPSKGCWLRVSGGTGPGPASMHTLLGLLRRRSSSS</sequence>
<evidence type="ECO:0000313" key="3">
    <source>
        <dbReference type="Proteomes" id="UP000314294"/>
    </source>
</evidence>
<evidence type="ECO:0000256" key="1">
    <source>
        <dbReference type="SAM" id="MobiDB-lite"/>
    </source>
</evidence>
<keyword evidence="3" id="KW-1185">Reference proteome</keyword>
<dbReference type="Proteomes" id="UP000314294">
    <property type="component" value="Unassembled WGS sequence"/>
</dbReference>
<name>A0A4Z2F3N3_9TELE</name>
<proteinExistence type="predicted"/>
<feature type="region of interest" description="Disordered" evidence="1">
    <location>
        <begin position="1"/>
        <end position="26"/>
    </location>
</feature>
<gene>
    <name evidence="2" type="ORF">EYF80_054736</name>
</gene>
<reference evidence="2 3" key="1">
    <citation type="submission" date="2019-03" db="EMBL/GenBank/DDBJ databases">
        <title>First draft genome of Liparis tanakae, snailfish: a comprehensive survey of snailfish specific genes.</title>
        <authorList>
            <person name="Kim W."/>
            <person name="Song I."/>
            <person name="Jeong J.-H."/>
            <person name="Kim D."/>
            <person name="Kim S."/>
            <person name="Ryu S."/>
            <person name="Song J.Y."/>
            <person name="Lee S.K."/>
        </authorList>
    </citation>
    <scope>NUCLEOTIDE SEQUENCE [LARGE SCALE GENOMIC DNA]</scope>
    <source>
        <tissue evidence="2">Muscle</tissue>
    </source>
</reference>
<protein>
    <submittedName>
        <fullName evidence="2">Uncharacterized protein</fullName>
    </submittedName>
</protein>